<evidence type="ECO:0000313" key="8">
    <source>
        <dbReference type="EMBL" id="CAG9772103.1"/>
    </source>
</evidence>
<keyword evidence="1 4" id="KW-0378">Hydrolase</keyword>
<keyword evidence="3 4" id="KW-0326">Glycosidase</keyword>
<dbReference type="EMBL" id="OU892284">
    <property type="protein sequence ID" value="CAG9772103.1"/>
    <property type="molecule type" value="Genomic_DNA"/>
</dbReference>
<dbReference type="InterPro" id="IPR029070">
    <property type="entry name" value="Chitinase_insertion_sf"/>
</dbReference>
<dbReference type="Pfam" id="PF00704">
    <property type="entry name" value="Glyco_hydro_18"/>
    <property type="match status" value="1"/>
</dbReference>
<dbReference type="AlphaFoldDB" id="A0A9N9QRM6"/>
<keyword evidence="9" id="KW-1185">Reference proteome</keyword>
<comment type="similarity">
    <text evidence="5">Belongs to the glycosyl hydrolase 18 family.</text>
</comment>
<dbReference type="InterPro" id="IPR001579">
    <property type="entry name" value="Glyco_hydro_18_chit_AS"/>
</dbReference>
<dbReference type="Gene3D" id="3.10.50.10">
    <property type="match status" value="1"/>
</dbReference>
<dbReference type="GO" id="GO:0006032">
    <property type="term" value="P:chitin catabolic process"/>
    <property type="evidence" value="ECO:0007669"/>
    <property type="project" value="TreeGrafter"/>
</dbReference>
<evidence type="ECO:0000256" key="1">
    <source>
        <dbReference type="ARBA" id="ARBA00022801"/>
    </source>
</evidence>
<evidence type="ECO:0000256" key="4">
    <source>
        <dbReference type="RuleBase" id="RU000489"/>
    </source>
</evidence>
<feature type="domain" description="GH18" evidence="7">
    <location>
        <begin position="28"/>
        <end position="395"/>
    </location>
</feature>
<feature type="signal peptide" evidence="6">
    <location>
        <begin position="1"/>
        <end position="20"/>
    </location>
</feature>
<accession>A0A9N9QRM6</accession>
<dbReference type="OrthoDB" id="73875at2759"/>
<evidence type="ECO:0000256" key="5">
    <source>
        <dbReference type="RuleBase" id="RU004453"/>
    </source>
</evidence>
<organism evidence="8 9">
    <name type="scientific">Ceutorhynchus assimilis</name>
    <name type="common">cabbage seed weevil</name>
    <dbReference type="NCBI Taxonomy" id="467358"/>
    <lineage>
        <taxon>Eukaryota</taxon>
        <taxon>Metazoa</taxon>
        <taxon>Ecdysozoa</taxon>
        <taxon>Arthropoda</taxon>
        <taxon>Hexapoda</taxon>
        <taxon>Insecta</taxon>
        <taxon>Pterygota</taxon>
        <taxon>Neoptera</taxon>
        <taxon>Endopterygota</taxon>
        <taxon>Coleoptera</taxon>
        <taxon>Polyphaga</taxon>
        <taxon>Cucujiformia</taxon>
        <taxon>Curculionidae</taxon>
        <taxon>Ceutorhynchinae</taxon>
        <taxon>Ceutorhynchus</taxon>
    </lineage>
</organism>
<dbReference type="SUPFAM" id="SSF54556">
    <property type="entry name" value="Chitinase insertion domain"/>
    <property type="match status" value="1"/>
</dbReference>
<dbReference type="InterPro" id="IPR001223">
    <property type="entry name" value="Glyco_hydro18_cat"/>
</dbReference>
<name>A0A9N9QRM6_9CUCU</name>
<dbReference type="PANTHER" id="PTHR11177">
    <property type="entry name" value="CHITINASE"/>
    <property type="match status" value="1"/>
</dbReference>
<dbReference type="SUPFAM" id="SSF51445">
    <property type="entry name" value="(Trans)glycosidases"/>
    <property type="match status" value="1"/>
</dbReference>
<dbReference type="GO" id="GO:0005975">
    <property type="term" value="P:carbohydrate metabolic process"/>
    <property type="evidence" value="ECO:0007669"/>
    <property type="project" value="InterPro"/>
</dbReference>
<dbReference type="GO" id="GO:0008061">
    <property type="term" value="F:chitin binding"/>
    <property type="evidence" value="ECO:0007669"/>
    <property type="project" value="InterPro"/>
</dbReference>
<dbReference type="InterPro" id="IPR011583">
    <property type="entry name" value="Chitinase_II/V-like_cat"/>
</dbReference>
<evidence type="ECO:0000313" key="9">
    <source>
        <dbReference type="Proteomes" id="UP001152799"/>
    </source>
</evidence>
<dbReference type="InterPro" id="IPR050314">
    <property type="entry name" value="Glycosyl_Hydrlase_18"/>
</dbReference>
<sequence>MKLSSSISILGAVLVLVAESKSITDTEKVIYCYFESWTVYRPGNGKFDVESIDPSLCTHIAFTFIGLNEDGSIAILDPWESNPDGLNGFNRFIALKRKNPNLKALISLGGWNEGSLKYSLVLADASKRAVLVKEVVAFIVKYGFDGFDFDWEYPARRDSTNPDDKANFVLILQELKAAFAPRNLILSAAVNCAKENVDVSYDVPALSELLDHINVMCYDFHGDFDNYVGHHSLLYSSEIDSKYNKSEWNIDSGIKYWIQSGADPAKLNFGIATYARTFTLRDATETGLYADITGGGTPGPYTRMTGVLGYNEICELYPSREDIWDEVQQVAHFVIGNQWIGYENKKSIEVKVDYALEKSLGGFMVWSFDTDDFTGLCGEGSYPLLKTIHNKLTVNGYKLKTNKKLY</sequence>
<dbReference type="Gene3D" id="3.20.20.80">
    <property type="entry name" value="Glycosidases"/>
    <property type="match status" value="1"/>
</dbReference>
<evidence type="ECO:0000259" key="7">
    <source>
        <dbReference type="PROSITE" id="PS51910"/>
    </source>
</evidence>
<proteinExistence type="inferred from homology"/>
<protein>
    <recommendedName>
        <fullName evidence="7">GH18 domain-containing protein</fullName>
    </recommendedName>
</protein>
<keyword evidence="2" id="KW-1015">Disulfide bond</keyword>
<dbReference type="Proteomes" id="UP001152799">
    <property type="component" value="Chromosome 8"/>
</dbReference>
<dbReference type="PROSITE" id="PS01095">
    <property type="entry name" value="GH18_1"/>
    <property type="match status" value="1"/>
</dbReference>
<dbReference type="GO" id="GO:0004568">
    <property type="term" value="F:chitinase activity"/>
    <property type="evidence" value="ECO:0007669"/>
    <property type="project" value="TreeGrafter"/>
</dbReference>
<evidence type="ECO:0000256" key="6">
    <source>
        <dbReference type="SAM" id="SignalP"/>
    </source>
</evidence>
<dbReference type="InterPro" id="IPR017853">
    <property type="entry name" value="GH"/>
</dbReference>
<keyword evidence="6" id="KW-0732">Signal</keyword>
<dbReference type="PANTHER" id="PTHR11177:SF360">
    <property type="entry name" value="CHITINASE 4-RELATED"/>
    <property type="match status" value="1"/>
</dbReference>
<dbReference type="GO" id="GO:0005576">
    <property type="term" value="C:extracellular region"/>
    <property type="evidence" value="ECO:0007669"/>
    <property type="project" value="TreeGrafter"/>
</dbReference>
<feature type="chain" id="PRO_5040370758" description="GH18 domain-containing protein" evidence="6">
    <location>
        <begin position="21"/>
        <end position="406"/>
    </location>
</feature>
<evidence type="ECO:0000256" key="2">
    <source>
        <dbReference type="ARBA" id="ARBA00023157"/>
    </source>
</evidence>
<dbReference type="PROSITE" id="PS51910">
    <property type="entry name" value="GH18_2"/>
    <property type="match status" value="1"/>
</dbReference>
<dbReference type="CDD" id="cd02872">
    <property type="entry name" value="GH18_chitolectin_chitotriosidase"/>
    <property type="match status" value="1"/>
</dbReference>
<dbReference type="FunFam" id="3.10.50.10:FF:000001">
    <property type="entry name" value="Chitinase 3-like 1"/>
    <property type="match status" value="1"/>
</dbReference>
<dbReference type="SMART" id="SM00636">
    <property type="entry name" value="Glyco_18"/>
    <property type="match status" value="1"/>
</dbReference>
<reference evidence="8" key="1">
    <citation type="submission" date="2022-01" db="EMBL/GenBank/DDBJ databases">
        <authorList>
            <person name="King R."/>
        </authorList>
    </citation>
    <scope>NUCLEOTIDE SEQUENCE</scope>
</reference>
<evidence type="ECO:0000256" key="3">
    <source>
        <dbReference type="ARBA" id="ARBA00023295"/>
    </source>
</evidence>
<gene>
    <name evidence="8" type="ORF">CEUTPL_LOCUS12525</name>
</gene>